<dbReference type="AlphaFoldDB" id="A0A0C9V346"/>
<name>A0A0C9V346_SPHS4</name>
<keyword evidence="3" id="KW-1185">Reference proteome</keyword>
<proteinExistence type="predicted"/>
<gene>
    <name evidence="2" type="ORF">M422DRAFT_261506</name>
</gene>
<sequence>MLIFMLLAILRLVRTLAAADAGSGIVTGIGLGFLLEAVLDLVPKLLNLLGSSTPFFPHSAPAPLLPFLSLNPATTPAIAFLPTPPTFLSILSASSNILILSLTPLFNVPFVGVPGIDPLGVSLLNLDPLDVPLFEIPKS</sequence>
<feature type="signal peptide" evidence="1">
    <location>
        <begin position="1"/>
        <end position="18"/>
    </location>
</feature>
<evidence type="ECO:0000313" key="3">
    <source>
        <dbReference type="Proteomes" id="UP000054279"/>
    </source>
</evidence>
<reference evidence="2 3" key="1">
    <citation type="submission" date="2014-06" db="EMBL/GenBank/DDBJ databases">
        <title>Evolutionary Origins and Diversification of the Mycorrhizal Mutualists.</title>
        <authorList>
            <consortium name="DOE Joint Genome Institute"/>
            <consortium name="Mycorrhizal Genomics Consortium"/>
            <person name="Kohler A."/>
            <person name="Kuo A."/>
            <person name="Nagy L.G."/>
            <person name="Floudas D."/>
            <person name="Copeland A."/>
            <person name="Barry K.W."/>
            <person name="Cichocki N."/>
            <person name="Veneault-Fourrey C."/>
            <person name="LaButti K."/>
            <person name="Lindquist E.A."/>
            <person name="Lipzen A."/>
            <person name="Lundell T."/>
            <person name="Morin E."/>
            <person name="Murat C."/>
            <person name="Riley R."/>
            <person name="Ohm R."/>
            <person name="Sun H."/>
            <person name="Tunlid A."/>
            <person name="Henrissat B."/>
            <person name="Grigoriev I.V."/>
            <person name="Hibbett D.S."/>
            <person name="Martin F."/>
        </authorList>
    </citation>
    <scope>NUCLEOTIDE SEQUENCE [LARGE SCALE GENOMIC DNA]</scope>
    <source>
        <strain evidence="2 3">SS14</strain>
    </source>
</reference>
<accession>A0A0C9V346</accession>
<dbReference type="Proteomes" id="UP000054279">
    <property type="component" value="Unassembled WGS sequence"/>
</dbReference>
<evidence type="ECO:0000313" key="2">
    <source>
        <dbReference type="EMBL" id="KIJ36177.1"/>
    </source>
</evidence>
<protein>
    <submittedName>
        <fullName evidence="2">Uncharacterized protein</fullName>
    </submittedName>
</protein>
<keyword evidence="1" id="KW-0732">Signal</keyword>
<evidence type="ECO:0000256" key="1">
    <source>
        <dbReference type="SAM" id="SignalP"/>
    </source>
</evidence>
<organism evidence="2 3">
    <name type="scientific">Sphaerobolus stellatus (strain SS14)</name>
    <dbReference type="NCBI Taxonomy" id="990650"/>
    <lineage>
        <taxon>Eukaryota</taxon>
        <taxon>Fungi</taxon>
        <taxon>Dikarya</taxon>
        <taxon>Basidiomycota</taxon>
        <taxon>Agaricomycotina</taxon>
        <taxon>Agaricomycetes</taxon>
        <taxon>Phallomycetidae</taxon>
        <taxon>Geastrales</taxon>
        <taxon>Sphaerobolaceae</taxon>
        <taxon>Sphaerobolus</taxon>
    </lineage>
</organism>
<feature type="chain" id="PRO_5002204523" evidence="1">
    <location>
        <begin position="19"/>
        <end position="139"/>
    </location>
</feature>
<dbReference type="HOGENOM" id="CLU_1846351_0_0_1"/>
<dbReference type="EMBL" id="KN837181">
    <property type="protein sequence ID" value="KIJ36177.1"/>
    <property type="molecule type" value="Genomic_DNA"/>
</dbReference>